<dbReference type="EMBL" id="CAUWAG010000013">
    <property type="protein sequence ID" value="CAJ2510120.1"/>
    <property type="molecule type" value="Genomic_DNA"/>
</dbReference>
<gene>
    <name evidence="2" type="ORF">KHLLAP_LOCUS10588</name>
</gene>
<evidence type="ECO:0000313" key="2">
    <source>
        <dbReference type="EMBL" id="CAJ2510120.1"/>
    </source>
</evidence>
<keyword evidence="3" id="KW-1185">Reference proteome</keyword>
<reference evidence="2" key="1">
    <citation type="submission" date="2023-10" db="EMBL/GenBank/DDBJ databases">
        <authorList>
            <person name="Hackl T."/>
        </authorList>
    </citation>
    <scope>NUCLEOTIDE SEQUENCE</scope>
</reference>
<protein>
    <submittedName>
        <fullName evidence="2">Uu.00g060200.m01.CDS01</fullName>
    </submittedName>
</protein>
<accession>A0AAI8VLM8</accession>
<organism evidence="2 3">
    <name type="scientific">Anthostomella pinea</name>
    <dbReference type="NCBI Taxonomy" id="933095"/>
    <lineage>
        <taxon>Eukaryota</taxon>
        <taxon>Fungi</taxon>
        <taxon>Dikarya</taxon>
        <taxon>Ascomycota</taxon>
        <taxon>Pezizomycotina</taxon>
        <taxon>Sordariomycetes</taxon>
        <taxon>Xylariomycetidae</taxon>
        <taxon>Xylariales</taxon>
        <taxon>Xylariaceae</taxon>
        <taxon>Anthostomella</taxon>
    </lineage>
</organism>
<dbReference type="AlphaFoldDB" id="A0AAI8VLM8"/>
<feature type="region of interest" description="Disordered" evidence="1">
    <location>
        <begin position="158"/>
        <end position="218"/>
    </location>
</feature>
<evidence type="ECO:0000256" key="1">
    <source>
        <dbReference type="SAM" id="MobiDB-lite"/>
    </source>
</evidence>
<dbReference type="Proteomes" id="UP001295740">
    <property type="component" value="Unassembled WGS sequence"/>
</dbReference>
<comment type="caution">
    <text evidence="2">The sequence shown here is derived from an EMBL/GenBank/DDBJ whole genome shotgun (WGS) entry which is preliminary data.</text>
</comment>
<proteinExistence type="predicted"/>
<name>A0AAI8VLM8_9PEZI</name>
<evidence type="ECO:0000313" key="3">
    <source>
        <dbReference type="Proteomes" id="UP001295740"/>
    </source>
</evidence>
<sequence length="421" mass="46749">MSKKELASGVPGCYPYRTQSRFFPRDRCRNVADAAASRNGENGRSHIASSEVEPVLDVLIDPGIWGPIDWEARLARFHHAFLSRNLESQHAVPGKCNVEATPYVLPGHKSTQAKHTPVHEETQPIDRICHLQSRTVDPASLLDTSPNGDMRTHQRVQPIDADAGMHIRGSGPQSDLVGPEDMQSSSRDNAEAMDIASTRPPNSHDQPLDHNLNYKGNANLSRNTSADIPQYQNCRLWITRLPPHCGHHLLLSSVDSTGPIHALHINPPIPNNDTSAGYRNLYTSAASLTFFREEDANKFLARHAVDPFSVNGYATTISRHRIRTRAVPVNGQSRVLDVSGPVGLVEPERLASLFREKWGIRFDTDYVTHEVTGDEARVEWAFGSFRAQAQAVYARITQEYSGVVSVRYQPDPCVRAGEPIR</sequence>